<keyword evidence="3 6" id="KW-0812">Transmembrane</keyword>
<evidence type="ECO:0000256" key="1">
    <source>
        <dbReference type="ARBA" id="ARBA00004651"/>
    </source>
</evidence>
<dbReference type="GO" id="GO:0015171">
    <property type="term" value="F:amino acid transmembrane transporter activity"/>
    <property type="evidence" value="ECO:0007669"/>
    <property type="project" value="TreeGrafter"/>
</dbReference>
<dbReference type="OrthoDB" id="9784202at2"/>
<dbReference type="Proteomes" id="UP000326711">
    <property type="component" value="Chromosome"/>
</dbReference>
<feature type="transmembrane region" description="Helical" evidence="6">
    <location>
        <begin position="70"/>
        <end position="90"/>
    </location>
</feature>
<sequence>MTLELVGTVLVLNFVGIITPGPDMFLILRLAAKSRPHALSAIAGIVLGVSFWVTLTIAGAAVILARYPELLGLIQLFGGLWILYMSYGLLKSARAQWGLKPADIDVNVLLGSRWSNFRHGLATNVSNPKIVLYFAAIMAPLLPAAAPLWTNLALGFVIVAQAFVVFASLAIFISTGPVRRRLLAAGPWIDVAAGLFFLVAGCVLLFHGIKGIY</sequence>
<evidence type="ECO:0000313" key="7">
    <source>
        <dbReference type="EMBL" id="QFQ02104.1"/>
    </source>
</evidence>
<feature type="transmembrane region" description="Helical" evidence="6">
    <location>
        <begin position="188"/>
        <end position="209"/>
    </location>
</feature>
<keyword evidence="2" id="KW-1003">Cell membrane</keyword>
<dbReference type="PANTHER" id="PTHR30086:SF19">
    <property type="entry name" value="THREONINE EFFLUX PROTEIN"/>
    <property type="match status" value="1"/>
</dbReference>
<dbReference type="AlphaFoldDB" id="A0A5J6Z565"/>
<keyword evidence="5 6" id="KW-0472">Membrane</keyword>
<evidence type="ECO:0000313" key="8">
    <source>
        <dbReference type="Proteomes" id="UP000326711"/>
    </source>
</evidence>
<feature type="transmembrane region" description="Helical" evidence="6">
    <location>
        <begin position="155"/>
        <end position="176"/>
    </location>
</feature>
<dbReference type="EMBL" id="CP045032">
    <property type="protein sequence ID" value="QFQ02104.1"/>
    <property type="molecule type" value="Genomic_DNA"/>
</dbReference>
<keyword evidence="4 6" id="KW-1133">Transmembrane helix</keyword>
<feature type="transmembrane region" description="Helical" evidence="6">
    <location>
        <begin position="40"/>
        <end position="64"/>
    </location>
</feature>
<reference evidence="8" key="1">
    <citation type="submission" date="2019-10" db="EMBL/GenBank/DDBJ databases">
        <title>Complete genome sequence of Corynebacterium urogenitalis DSM 108747, isolated from the genital tract of a cow.</title>
        <authorList>
            <person name="Ruckert C."/>
            <person name="Ballas P."/>
            <person name="Wagener K."/>
            <person name="Drillich M."/>
            <person name="Kaempfer P."/>
            <person name="Busse H.-J."/>
            <person name="Ehling-Schulz M."/>
        </authorList>
    </citation>
    <scope>NUCLEOTIDE SEQUENCE [LARGE SCALE GENOMIC DNA]</scope>
    <source>
        <strain evidence="8">LMM 1652</strain>
    </source>
</reference>
<dbReference type="GO" id="GO:0005886">
    <property type="term" value="C:plasma membrane"/>
    <property type="evidence" value="ECO:0007669"/>
    <property type="project" value="UniProtKB-SubCell"/>
</dbReference>
<evidence type="ECO:0000256" key="2">
    <source>
        <dbReference type="ARBA" id="ARBA00022475"/>
    </source>
</evidence>
<proteinExistence type="predicted"/>
<dbReference type="Pfam" id="PF01810">
    <property type="entry name" value="LysE"/>
    <property type="match status" value="1"/>
</dbReference>
<dbReference type="InterPro" id="IPR001123">
    <property type="entry name" value="LeuE-type"/>
</dbReference>
<gene>
    <name evidence="7" type="primary">rhtC2</name>
    <name evidence="7" type="ORF">CUROG_03625</name>
</gene>
<evidence type="ECO:0000256" key="6">
    <source>
        <dbReference type="SAM" id="Phobius"/>
    </source>
</evidence>
<feature type="transmembrane region" description="Helical" evidence="6">
    <location>
        <begin position="6"/>
        <end position="28"/>
    </location>
</feature>
<name>A0A5J6Z565_9CORY</name>
<evidence type="ECO:0000256" key="4">
    <source>
        <dbReference type="ARBA" id="ARBA00022989"/>
    </source>
</evidence>
<keyword evidence="8" id="KW-1185">Reference proteome</keyword>
<evidence type="ECO:0000256" key="5">
    <source>
        <dbReference type="ARBA" id="ARBA00023136"/>
    </source>
</evidence>
<dbReference type="PANTHER" id="PTHR30086">
    <property type="entry name" value="ARGININE EXPORTER PROTEIN ARGO"/>
    <property type="match status" value="1"/>
</dbReference>
<accession>A0A5J6Z565</accession>
<dbReference type="KEGG" id="cuo:CUROG_03625"/>
<protein>
    <submittedName>
        <fullName evidence="7">Threonine efflux protein</fullName>
    </submittedName>
</protein>
<dbReference type="RefSeq" id="WP_151902508.1">
    <property type="nucleotide sequence ID" value="NZ_CP045032.1"/>
</dbReference>
<organism evidence="7 8">
    <name type="scientific">Corynebacterium urogenitale</name>
    <dbReference type="NCBI Taxonomy" id="2487892"/>
    <lineage>
        <taxon>Bacteria</taxon>
        <taxon>Bacillati</taxon>
        <taxon>Actinomycetota</taxon>
        <taxon>Actinomycetes</taxon>
        <taxon>Mycobacteriales</taxon>
        <taxon>Corynebacteriaceae</taxon>
        <taxon>Corynebacterium</taxon>
    </lineage>
</organism>
<evidence type="ECO:0000256" key="3">
    <source>
        <dbReference type="ARBA" id="ARBA00022692"/>
    </source>
</evidence>
<comment type="subcellular location">
    <subcellularLocation>
        <location evidence="1">Cell membrane</location>
        <topology evidence="1">Multi-pass membrane protein</topology>
    </subcellularLocation>
</comment>
<feature type="transmembrane region" description="Helical" evidence="6">
    <location>
        <begin position="130"/>
        <end position="149"/>
    </location>
</feature>